<sequence>MTELIDRLSKLDAPDREVDAVTAAFERCAKSFTGDELTELLKFCPPSHF</sequence>
<name>A0A0H4IIW9_9CAUD</name>
<accession>A0A0H4IIW9</accession>
<evidence type="ECO:0000313" key="2">
    <source>
        <dbReference type="Proteomes" id="UP000222247"/>
    </source>
</evidence>
<organism evidence="1 2">
    <name type="scientific">Brucella phage 02_141</name>
    <dbReference type="NCBI Taxonomy" id="1667364"/>
    <lineage>
        <taxon>Viruses</taxon>
        <taxon>Duplodnaviria</taxon>
        <taxon>Heunggongvirae</taxon>
        <taxon>Uroviricota</taxon>
        <taxon>Caudoviricetes</taxon>
        <taxon>Perisivirus</taxon>
        <taxon>Perisivirus Tb</taxon>
    </lineage>
</organism>
<dbReference type="EMBL" id="KJ133689">
    <property type="protein sequence ID" value="AKO59086.1"/>
    <property type="molecule type" value="Genomic_DNA"/>
</dbReference>
<reference evidence="1 2" key="1">
    <citation type="journal article" date="2015" name="Virol. J.">
        <title>Whole genome sequence comparison of ten diagnostic brucellaphages propagated on two Brucella abortus hosts.</title>
        <authorList>
            <person name="Tevdoradze E."/>
            <person name="Farlow J."/>
            <person name="Kotorashvili A."/>
            <person name="Skhirtladze N."/>
            <person name="Antadze I."/>
            <person name="Gunia S."/>
            <person name="Balarjishvili N."/>
            <person name="Kvachadze L."/>
            <person name="Kutateladze M."/>
        </authorList>
    </citation>
    <scope>NUCLEOTIDE SEQUENCE [LARGE SCALE GENOMIC DNA]</scope>
</reference>
<gene>
    <name evidence="1" type="ORF">p02141_40</name>
</gene>
<evidence type="ECO:0000313" key="1">
    <source>
        <dbReference type="EMBL" id="AKO59086.1"/>
    </source>
</evidence>
<dbReference type="Proteomes" id="UP000222247">
    <property type="component" value="Segment"/>
</dbReference>
<protein>
    <submittedName>
        <fullName evidence="1">Uncharacterized protein</fullName>
    </submittedName>
</protein>
<proteinExistence type="predicted"/>